<protein>
    <submittedName>
        <fullName evidence="1">Polyketide cyclase/dehydrase/lipid transport protein</fullName>
    </submittedName>
</protein>
<proteinExistence type="predicted"/>
<gene>
    <name evidence="1" type="ORF">A8926_2073</name>
</gene>
<dbReference type="RefSeq" id="WP_010694131.1">
    <property type="nucleotide sequence ID" value="NZ_CP061007.1"/>
</dbReference>
<evidence type="ECO:0000313" key="2">
    <source>
        <dbReference type="Proteomes" id="UP000233786"/>
    </source>
</evidence>
<dbReference type="InterPro" id="IPR023393">
    <property type="entry name" value="START-like_dom_sf"/>
</dbReference>
<sequence>MRPVELRLSVPVEAPPEVVWAAATDWARQGEWMLGTEVHALGGPDGLGAQLVAVTGYRGVGVVDRMEIVEWRPPQSCRVRHHGQLIVGDGGFDVVRCGNEASMFLWWERLTLPLGGALVWPVVRPLFVWGVRRSLSAFAAFCRDYAGGGERG</sequence>
<reference evidence="1" key="1">
    <citation type="submission" date="2017-12" db="EMBL/GenBank/DDBJ databases">
        <title>Sequencing the genomes of 1000 Actinobacteria strains.</title>
        <authorList>
            <person name="Klenk H.-P."/>
        </authorList>
    </citation>
    <scope>NUCLEOTIDE SEQUENCE [LARGE SCALE GENOMIC DNA]</scope>
    <source>
        <strain evidence="1">DSM 44228</strain>
    </source>
</reference>
<dbReference type="Proteomes" id="UP000233786">
    <property type="component" value="Unassembled WGS sequence"/>
</dbReference>
<comment type="caution">
    <text evidence="1">The sequence shown here is derived from an EMBL/GenBank/DDBJ whole genome shotgun (WGS) entry which is preliminary data.</text>
</comment>
<dbReference type="Gene3D" id="3.30.530.20">
    <property type="match status" value="1"/>
</dbReference>
<dbReference type="STRING" id="994479.GCA_000194155_02009"/>
<dbReference type="InterPro" id="IPR019587">
    <property type="entry name" value="Polyketide_cyclase/dehydratase"/>
</dbReference>
<dbReference type="SUPFAM" id="SSF55961">
    <property type="entry name" value="Bet v1-like"/>
    <property type="match status" value="1"/>
</dbReference>
<evidence type="ECO:0000313" key="1">
    <source>
        <dbReference type="EMBL" id="PKW14456.1"/>
    </source>
</evidence>
<dbReference type="CDD" id="cd07812">
    <property type="entry name" value="SRPBCC"/>
    <property type="match status" value="1"/>
</dbReference>
<accession>A0A2N3XUV1</accession>
<dbReference type="Pfam" id="PF10604">
    <property type="entry name" value="Polyketide_cyc2"/>
    <property type="match status" value="1"/>
</dbReference>
<name>A0A2N3XUV1_SACSN</name>
<keyword evidence="2" id="KW-1185">Reference proteome</keyword>
<dbReference type="EMBL" id="PJNB01000001">
    <property type="protein sequence ID" value="PKW14456.1"/>
    <property type="molecule type" value="Genomic_DNA"/>
</dbReference>
<dbReference type="OrthoDB" id="4823586at2"/>
<organism evidence="1 2">
    <name type="scientific">Saccharopolyspora spinosa</name>
    <dbReference type="NCBI Taxonomy" id="60894"/>
    <lineage>
        <taxon>Bacteria</taxon>
        <taxon>Bacillati</taxon>
        <taxon>Actinomycetota</taxon>
        <taxon>Actinomycetes</taxon>
        <taxon>Pseudonocardiales</taxon>
        <taxon>Pseudonocardiaceae</taxon>
        <taxon>Saccharopolyspora</taxon>
    </lineage>
</organism>
<dbReference type="AlphaFoldDB" id="A0A2N3XUV1"/>